<accession>A0AAU8IH08</accession>
<dbReference type="SUPFAM" id="SSF52540">
    <property type="entry name" value="P-loop containing nucleoside triphosphate hydrolases"/>
    <property type="match status" value="1"/>
</dbReference>
<keyword evidence="1" id="KW-0548">Nucleotidyltransferase</keyword>
<organism evidence="1">
    <name type="scientific">Sporolactobacillus sp. Y61</name>
    <dbReference type="NCBI Taxonomy" id="3160863"/>
    <lineage>
        <taxon>Bacteria</taxon>
        <taxon>Bacillati</taxon>
        <taxon>Bacillota</taxon>
        <taxon>Bacilli</taxon>
        <taxon>Bacillales</taxon>
        <taxon>Sporolactobacillaceae</taxon>
        <taxon>Sporolactobacillus</taxon>
    </lineage>
</organism>
<dbReference type="PANTHER" id="PTHR11669:SF8">
    <property type="entry name" value="DNA POLYMERASE III SUBUNIT DELTA"/>
    <property type="match status" value="1"/>
</dbReference>
<dbReference type="GO" id="GO:0006261">
    <property type="term" value="P:DNA-templated DNA replication"/>
    <property type="evidence" value="ECO:0007669"/>
    <property type="project" value="TreeGrafter"/>
</dbReference>
<dbReference type="AlphaFoldDB" id="A0AAU8IH08"/>
<gene>
    <name evidence="1" type="primary">holB</name>
    <name evidence="1" type="ORF">ABNN70_03645</name>
</gene>
<keyword evidence="1" id="KW-0808">Transferase</keyword>
<dbReference type="Pfam" id="PF13177">
    <property type="entry name" value="DNA_pol3_delta2"/>
    <property type="match status" value="1"/>
</dbReference>
<dbReference type="InterPro" id="IPR050238">
    <property type="entry name" value="DNA_Rep/Repair_Clamp_Loader"/>
</dbReference>
<dbReference type="InterPro" id="IPR004622">
    <property type="entry name" value="DNA_pol_HolB"/>
</dbReference>
<dbReference type="EMBL" id="CP159510">
    <property type="protein sequence ID" value="XCJ17606.1"/>
    <property type="molecule type" value="Genomic_DNA"/>
</dbReference>
<dbReference type="GO" id="GO:0008408">
    <property type="term" value="F:3'-5' exonuclease activity"/>
    <property type="evidence" value="ECO:0007669"/>
    <property type="project" value="InterPro"/>
</dbReference>
<dbReference type="FunFam" id="3.40.50.300:FF:001255">
    <property type="entry name" value="DNA polymerase III subunit delta"/>
    <property type="match status" value="1"/>
</dbReference>
<dbReference type="NCBIfam" id="TIGR00678">
    <property type="entry name" value="holB"/>
    <property type="match status" value="1"/>
</dbReference>
<protein>
    <submittedName>
        <fullName evidence="1">DNA polymerase III subunit delta</fullName>
        <ecNumber evidence="1">2.7.7.7</ecNumber>
    </submittedName>
</protein>
<dbReference type="PANTHER" id="PTHR11669">
    <property type="entry name" value="REPLICATION FACTOR C / DNA POLYMERASE III GAMMA-TAU SUBUNIT"/>
    <property type="match status" value="1"/>
</dbReference>
<sequence>MQMDWKKLQKQQHTVARVLQHAIKRDELAHAYLLEGAAGTGKGETALLVAQTLFCESPVEGEPCLSCRNCRRIASGNHPDVIRIRAGEGAQSIKKNQIALLLKEFSYRGAESSRKIFIIEDADKLTVQAENSLLKFIEEPHPGTLALLTTDHVHQLLDTIISRCQVLSFIPLSDQAVAEQLEKDDQPRRLARPAAQLTHDFNEAQKLCHDEWFAKARSQVLQLTQRLGNTAKPVLPFIYEKFIPEFDDAQKLAVGLDLLLFWYKDLLSFQTGRPEQVIYEDQSEALNAQMIRISPDQTIQAMTLIFEAGKQLDAHVNGLSVMERLVIKLGGIYSA</sequence>
<dbReference type="GO" id="GO:0003887">
    <property type="term" value="F:DNA-directed DNA polymerase activity"/>
    <property type="evidence" value="ECO:0007669"/>
    <property type="project" value="UniProtKB-EC"/>
</dbReference>
<evidence type="ECO:0000313" key="1">
    <source>
        <dbReference type="EMBL" id="XCJ17606.1"/>
    </source>
</evidence>
<name>A0AAU8IH08_9BACL</name>
<dbReference type="Gene3D" id="3.40.50.300">
    <property type="entry name" value="P-loop containing nucleotide triphosphate hydrolases"/>
    <property type="match status" value="1"/>
</dbReference>
<dbReference type="RefSeq" id="WP_240697334.1">
    <property type="nucleotide sequence ID" value="NZ_CP159510.1"/>
</dbReference>
<proteinExistence type="predicted"/>
<reference evidence="1" key="1">
    <citation type="submission" date="2024-06" db="EMBL/GenBank/DDBJ databases">
        <authorList>
            <person name="Fan A."/>
            <person name="Zhang F.Y."/>
            <person name="Zhang L."/>
        </authorList>
    </citation>
    <scope>NUCLEOTIDE SEQUENCE</scope>
    <source>
        <strain evidence="1">Y61</strain>
    </source>
</reference>
<dbReference type="NCBIfam" id="NF005972">
    <property type="entry name" value="PRK08058.1"/>
    <property type="match status" value="1"/>
</dbReference>
<dbReference type="InterPro" id="IPR027417">
    <property type="entry name" value="P-loop_NTPase"/>
</dbReference>
<dbReference type="EC" id="2.7.7.7" evidence="1"/>